<feature type="transmembrane region" description="Helical" evidence="1">
    <location>
        <begin position="59"/>
        <end position="76"/>
    </location>
</feature>
<evidence type="ECO:0000313" key="3">
    <source>
        <dbReference type="Proteomes" id="UP000218598"/>
    </source>
</evidence>
<dbReference type="Proteomes" id="UP000218598">
    <property type="component" value="Unassembled WGS sequence"/>
</dbReference>
<gene>
    <name evidence="2" type="ORF">CIK66_17455</name>
</gene>
<keyword evidence="1" id="KW-0472">Membrane</keyword>
<comment type="caution">
    <text evidence="2">The sequence shown here is derived from an EMBL/GenBank/DDBJ whole genome shotgun (WGS) entry which is preliminary data.</text>
</comment>
<evidence type="ECO:0000313" key="2">
    <source>
        <dbReference type="EMBL" id="PCC37803.1"/>
    </source>
</evidence>
<organism evidence="2 3">
    <name type="scientific">Brachybacterium alimentarium</name>
    <dbReference type="NCBI Taxonomy" id="47845"/>
    <lineage>
        <taxon>Bacteria</taxon>
        <taxon>Bacillati</taxon>
        <taxon>Actinomycetota</taxon>
        <taxon>Actinomycetes</taxon>
        <taxon>Micrococcales</taxon>
        <taxon>Dermabacteraceae</taxon>
        <taxon>Brachybacterium</taxon>
    </lineage>
</organism>
<keyword evidence="3" id="KW-1185">Reference proteome</keyword>
<feature type="transmembrane region" description="Helical" evidence="1">
    <location>
        <begin position="28"/>
        <end position="47"/>
    </location>
</feature>
<accession>A0A2A3YEP2</accession>
<evidence type="ECO:0000256" key="1">
    <source>
        <dbReference type="SAM" id="Phobius"/>
    </source>
</evidence>
<protein>
    <submittedName>
        <fullName evidence="2">Uncharacterized protein</fullName>
    </submittedName>
</protein>
<keyword evidence="1" id="KW-0812">Transmembrane</keyword>
<feature type="transmembrane region" description="Helical" evidence="1">
    <location>
        <begin position="82"/>
        <end position="98"/>
    </location>
</feature>
<dbReference type="EMBL" id="NRGR01000037">
    <property type="protein sequence ID" value="PCC37803.1"/>
    <property type="molecule type" value="Genomic_DNA"/>
</dbReference>
<dbReference type="AlphaFoldDB" id="A0A2A3YEP2"/>
<sequence>MDASSVDLSGAWSQIWARIAPELQGFDLFLIFLAVAVAVVVTVKYIYDSRRKGGGDVRSLTVGLVIAALLAAPGLIIPLLLLIADGLIAIFIAIIGLIDM</sequence>
<dbReference type="RefSeq" id="WP_096197888.1">
    <property type="nucleotide sequence ID" value="NZ_JBQQNQ010000064.1"/>
</dbReference>
<name>A0A2A3YEP2_9MICO</name>
<keyword evidence="1" id="KW-1133">Transmembrane helix</keyword>
<reference evidence="2 3" key="1">
    <citation type="journal article" date="2017" name="Elife">
        <title>Extensive horizontal gene transfer in cheese-associated bacteria.</title>
        <authorList>
            <person name="Bonham K.S."/>
            <person name="Wolfe B.E."/>
            <person name="Dutton R.J."/>
        </authorList>
    </citation>
    <scope>NUCLEOTIDE SEQUENCE [LARGE SCALE GENOMIC DNA]</scope>
    <source>
        <strain evidence="2 3">341_9</strain>
    </source>
</reference>
<proteinExistence type="predicted"/>